<feature type="domain" description="Cytochrome c" evidence="7">
    <location>
        <begin position="1661"/>
        <end position="1793"/>
    </location>
</feature>
<dbReference type="InterPro" id="IPR011042">
    <property type="entry name" value="6-blade_b-propeller_TolB-like"/>
</dbReference>
<dbReference type="Gene3D" id="2.130.10.130">
    <property type="entry name" value="Integrin alpha, N-terminal"/>
    <property type="match status" value="2"/>
</dbReference>
<dbReference type="EMBL" id="CP036432">
    <property type="protein sequence ID" value="QDV81802.1"/>
    <property type="molecule type" value="Genomic_DNA"/>
</dbReference>
<protein>
    <submittedName>
        <fullName evidence="8">FG-GAP repeat protein</fullName>
    </submittedName>
</protein>
<dbReference type="InterPro" id="IPR028994">
    <property type="entry name" value="Integrin_alpha_N"/>
</dbReference>
<dbReference type="PROSITE" id="PS51007">
    <property type="entry name" value="CYTC"/>
    <property type="match status" value="1"/>
</dbReference>
<dbReference type="Gene3D" id="2.120.10.30">
    <property type="entry name" value="TolB, C-terminal domain"/>
    <property type="match status" value="1"/>
</dbReference>
<dbReference type="InterPro" id="IPR011041">
    <property type="entry name" value="Quinoprot_gluc/sorb_DH_b-prop"/>
</dbReference>
<dbReference type="Pfam" id="PF23500">
    <property type="entry name" value="DUF7133"/>
    <property type="match status" value="1"/>
</dbReference>
<dbReference type="InterPro" id="IPR055557">
    <property type="entry name" value="DUF7133"/>
</dbReference>
<dbReference type="NCBIfam" id="TIGR02604">
    <property type="entry name" value="Piru_Ver_Nterm"/>
    <property type="match status" value="1"/>
</dbReference>
<dbReference type="InterPro" id="IPR010496">
    <property type="entry name" value="AL/BT2_dom"/>
</dbReference>
<dbReference type="Gene3D" id="1.10.760.10">
    <property type="entry name" value="Cytochrome c-like domain"/>
    <property type="match status" value="1"/>
</dbReference>
<evidence type="ECO:0000256" key="5">
    <source>
        <dbReference type="PROSITE-ProRule" id="PRU00433"/>
    </source>
</evidence>
<proteinExistence type="predicted"/>
<dbReference type="InterPro" id="IPR013427">
    <property type="entry name" value="Haem-bd_dom_put"/>
</dbReference>
<reference evidence="8 9" key="1">
    <citation type="submission" date="2019-02" db="EMBL/GenBank/DDBJ databases">
        <title>Deep-cultivation of Planctomycetes and their phenomic and genomic characterization uncovers novel biology.</title>
        <authorList>
            <person name="Wiegand S."/>
            <person name="Jogler M."/>
            <person name="Boedeker C."/>
            <person name="Pinto D."/>
            <person name="Vollmers J."/>
            <person name="Rivas-Marin E."/>
            <person name="Kohn T."/>
            <person name="Peeters S.H."/>
            <person name="Heuer A."/>
            <person name="Rast P."/>
            <person name="Oberbeckmann S."/>
            <person name="Bunk B."/>
            <person name="Jeske O."/>
            <person name="Meyerdierks A."/>
            <person name="Storesund J.E."/>
            <person name="Kallscheuer N."/>
            <person name="Luecker S."/>
            <person name="Lage O.M."/>
            <person name="Pohl T."/>
            <person name="Merkel B.J."/>
            <person name="Hornburger P."/>
            <person name="Mueller R.-W."/>
            <person name="Bruemmer F."/>
            <person name="Labrenz M."/>
            <person name="Spormann A.M."/>
            <person name="Op den Camp H."/>
            <person name="Overmann J."/>
            <person name="Amann R."/>
            <person name="Jetten M.S.M."/>
            <person name="Mascher T."/>
            <person name="Medema M.H."/>
            <person name="Devos D.P."/>
            <person name="Kaster A.-K."/>
            <person name="Ovreas L."/>
            <person name="Rohde M."/>
            <person name="Galperin M.Y."/>
            <person name="Jogler C."/>
        </authorList>
    </citation>
    <scope>NUCLEOTIDE SEQUENCE [LARGE SCALE GENOMIC DNA]</scope>
    <source>
        <strain evidence="8 9">TBK1r</strain>
    </source>
</reference>
<dbReference type="Gene3D" id="1.25.10.10">
    <property type="entry name" value="Leucine-rich Repeat Variant"/>
    <property type="match status" value="1"/>
</dbReference>
<dbReference type="PANTHER" id="PTHR33546:SF1">
    <property type="entry name" value="LARGE, MULTIFUNCTIONAL SECRETED PROTEIN"/>
    <property type="match status" value="1"/>
</dbReference>
<sequence length="1981" mass="218251">MLTPLARRGLGATCIRVTAVVEYVPPPFPFPTLAGMLPMQNHSLTLSSRSLLWVAISIVTALGHLDLSAADDHVLHQFERKQLTGIYFSEGVSAGDINGDGVKDVVYGPYWFEGPDYESKHEIYPPVPQDMNRYADNFFSWIDDFNDDGWNDIFVVGFPGTPAYVYENPQQAGLDAHWKKHQVFDWVSNESPELINLLGDERPELVCTRDGFFGFATIDPDDPLGTWQFHAISPRMAAPRFGHGLGIGDVNSDDRLDIIHANGWFEQPETDPLTSRWMHHEAKLCGGSGGAEMYAYDVDGDGDNDIITSDSAHNFGLSWFEQIVDGEQRTFKQHLIMGAHPSENKYGVLFSEPHSVELADLDGDGLKDIVTGKTYWSHHKQSPMWDAGAVVYWFRLVRGKDGVDWVPYQADGEAGIGRQIVVNDLDDDGNPDIIVGGMKGAHVLSHSRQSVSEADWMAAQPQPYTGPEPPSADNANARRGPKSKIDPKTARAVGAIEGESLKFRTTGGVARAQDMSNFQADTWSGKSQLWWTDARPGDTLTIQLPPATGVIDLDVVLTCAVDYGIVQLSLDDQPLGDPIDLFDRQVVTTGVLSFPKLSLKGSKHTLGVKIVGANPNAKKSYMFALDYLRIKKSDGSYVAGPAPRNAVAANEAANVRIRPQDINGRVLNLGFETGTLDDWTATGDAFEGQPVKGDTVNARRKDMQSNHDGQYWIGGYEKFGDEPQGRLTSAPFVVSQPYASFLSNGGDHESTRVELLRKDSGNVFFQSNGTNSETMQRVIVDLRAHVGKEVVVRLVDQSQDGWGHVNFDDFRLHEKPPARPTPAMVVLTADEYPHAGLEAQQAADAMQVPDGFRVAVGAAEPDVQQPIAMALDDRGRVWIAEAYEYPIRAEGDVGRDRILIFEDTDGDGSLDSRKVFAEGLNLVSGLEVGFGGVWVGAAPYLMFIPDKDGDDVPDAEPQILLDGWGYQDTHETLNAFIWGPDGWLYGCHGVFTHSRVGKPGTPDEQRTPINCGVWRYHPTRHEFEVFAHGTSNPWGVDFNDHGQAFITACVIPHLYHIIDGARYQRQGGQHFNSHTYRDIVTIADHLHYLGATPHGGNSKSDSAGGGHAHAGAMIYLGDRWPAEYRGQLMMNNIHGQRLNVDLLEPAGSGYVGRHGPDFLLTGDQASQILNLRYGPDGNAWMIDWYDMQACHRRESTLHDRSNGRIYKISYGDVGAAAPSIDFATATDLQLAECVLHQNDWYVRHSRRVLQERAAERPIASDALMRLRQIAETHDDDTRRLRAAWALHVTGSLNSDLMRQLMADQSPYVRGWAIQLAMESTDAAISAALLQRFVTMADRDPSPIVRLYLASAAQKLPLDSRWDLLDSLTSHAEDARDHNLPLMYWYAAEPLADLDPARAIALAMSAGERIPLLREFMLRRIGEGGNDSLAVLVDGLGQATDAAMQLTYINAIRSSLEGRRQVDAPPQWGSVAERLLASENDDVRLQAVALGVTFGDQKALAAMRAQVVDPSAPLPSRQVALRSLLDLDDPDLVPTLVGLLKVDSPLRETAIRGMAQYDDAAIAPALLAVYEQLSPGEKRSALATLCSRVKPGIALLEAIEAEQIPGTDLTADLVRQLQFLSNKKIDAMLDSVWGVARESAADKLAMIEEYKQLVASTDHPPADLELGRAVFAKTCMKCHVLYGVGFKVGPDLTGSNRSNLEYLLSNIVDPSAVMAKEYVPTVVLVDDGRVVNGLIKAEDKFSLTIQTSDAVVVIPKEEIEQRATADKSMMPDDQLKQFSPHEVRSLIAYLRGKQQVPMRATEENAAAFFNGTDLSLWRGDPALWSVENGELVGRTDGLQRNEWIVSDLAASDFRLTVEVKLVDNAGNSGIQFRSHAEDGEVSGYQADIGQGWWGKLYEEHGRKLLWDQSGEQHVRPGDWNKYEVLAQGHHIQTRINDQLCVDLHDPDGAESGIIAFQLHSGGKTEVRFRNMKLEILEPEQDE</sequence>
<keyword evidence="2 5" id="KW-0479">Metal-binding</keyword>
<dbReference type="SUPFAM" id="SSF48371">
    <property type="entry name" value="ARM repeat"/>
    <property type="match status" value="1"/>
</dbReference>
<dbReference type="InterPro" id="IPR036909">
    <property type="entry name" value="Cyt_c-like_dom_sf"/>
</dbReference>
<name>A0ABX5XIJ1_9BACT</name>
<dbReference type="InterPro" id="IPR016024">
    <property type="entry name" value="ARM-type_fold"/>
</dbReference>
<keyword evidence="3" id="KW-0732">Signal</keyword>
<dbReference type="InterPro" id="IPR009056">
    <property type="entry name" value="Cyt_c-like_dom"/>
</dbReference>
<keyword evidence="1 5" id="KW-0349">Heme</keyword>
<dbReference type="Pfam" id="PF13517">
    <property type="entry name" value="FG-GAP_3"/>
    <property type="match status" value="1"/>
</dbReference>
<dbReference type="InterPro" id="IPR013517">
    <property type="entry name" value="FG-GAP"/>
</dbReference>
<gene>
    <name evidence="8" type="ORF">TBK1r_07240</name>
</gene>
<evidence type="ECO:0000256" key="1">
    <source>
        <dbReference type="ARBA" id="ARBA00022617"/>
    </source>
</evidence>
<evidence type="ECO:0000313" key="8">
    <source>
        <dbReference type="EMBL" id="QDV81802.1"/>
    </source>
</evidence>
<evidence type="ECO:0000256" key="3">
    <source>
        <dbReference type="ARBA" id="ARBA00022729"/>
    </source>
</evidence>
<dbReference type="SUPFAM" id="SSF69318">
    <property type="entry name" value="Integrin alpha N-terminal domain"/>
    <property type="match status" value="1"/>
</dbReference>
<evidence type="ECO:0000256" key="2">
    <source>
        <dbReference type="ARBA" id="ARBA00022723"/>
    </source>
</evidence>
<evidence type="ECO:0000256" key="6">
    <source>
        <dbReference type="SAM" id="MobiDB-lite"/>
    </source>
</evidence>
<evidence type="ECO:0000256" key="4">
    <source>
        <dbReference type="ARBA" id="ARBA00023004"/>
    </source>
</evidence>
<dbReference type="Proteomes" id="UP000318081">
    <property type="component" value="Chromosome"/>
</dbReference>
<dbReference type="InterPro" id="IPR013428">
    <property type="entry name" value="Membrane-bound_put_N"/>
</dbReference>
<feature type="region of interest" description="Disordered" evidence="6">
    <location>
        <begin position="460"/>
        <end position="489"/>
    </location>
</feature>
<organism evidence="8 9">
    <name type="scientific">Stieleria magnilauensis</name>
    <dbReference type="NCBI Taxonomy" id="2527963"/>
    <lineage>
        <taxon>Bacteria</taxon>
        <taxon>Pseudomonadati</taxon>
        <taxon>Planctomycetota</taxon>
        <taxon>Planctomycetia</taxon>
        <taxon>Pirellulales</taxon>
        <taxon>Pirellulaceae</taxon>
        <taxon>Stieleria</taxon>
    </lineage>
</organism>
<dbReference type="Pfam" id="PF06439">
    <property type="entry name" value="3keto-disac_hyd"/>
    <property type="match status" value="1"/>
</dbReference>
<keyword evidence="4 5" id="KW-0408">Iron</keyword>
<dbReference type="Gene3D" id="2.60.120.560">
    <property type="entry name" value="Exo-inulinase, domain 1"/>
    <property type="match status" value="1"/>
</dbReference>
<dbReference type="NCBIfam" id="TIGR02603">
    <property type="entry name" value="CxxCH_TIGR02603"/>
    <property type="match status" value="1"/>
</dbReference>
<dbReference type="InterPro" id="IPR011989">
    <property type="entry name" value="ARM-like"/>
</dbReference>
<accession>A0ABX5XIJ1</accession>
<dbReference type="PANTHER" id="PTHR33546">
    <property type="entry name" value="LARGE, MULTIFUNCTIONAL SECRETED PROTEIN-RELATED"/>
    <property type="match status" value="1"/>
</dbReference>
<keyword evidence="9" id="KW-1185">Reference proteome</keyword>
<dbReference type="SUPFAM" id="SSF50952">
    <property type="entry name" value="Soluble quinoprotein glucose dehydrogenase"/>
    <property type="match status" value="1"/>
</dbReference>
<evidence type="ECO:0000259" key="7">
    <source>
        <dbReference type="PROSITE" id="PS51007"/>
    </source>
</evidence>
<dbReference type="SUPFAM" id="SSF46626">
    <property type="entry name" value="Cytochrome c"/>
    <property type="match status" value="1"/>
</dbReference>
<evidence type="ECO:0000313" key="9">
    <source>
        <dbReference type="Proteomes" id="UP000318081"/>
    </source>
</evidence>